<keyword evidence="2" id="KW-1185">Reference proteome</keyword>
<dbReference type="AlphaFoldDB" id="A0A6A5YSR9"/>
<organism evidence="1 2">
    <name type="scientific">Lophiotrema nucula</name>
    <dbReference type="NCBI Taxonomy" id="690887"/>
    <lineage>
        <taxon>Eukaryota</taxon>
        <taxon>Fungi</taxon>
        <taxon>Dikarya</taxon>
        <taxon>Ascomycota</taxon>
        <taxon>Pezizomycotina</taxon>
        <taxon>Dothideomycetes</taxon>
        <taxon>Pleosporomycetidae</taxon>
        <taxon>Pleosporales</taxon>
        <taxon>Lophiotremataceae</taxon>
        <taxon>Lophiotrema</taxon>
    </lineage>
</organism>
<dbReference type="EMBL" id="ML977339">
    <property type="protein sequence ID" value="KAF2110106.1"/>
    <property type="molecule type" value="Genomic_DNA"/>
</dbReference>
<sequence>QISISLPTSHCFTHPSDSRPNTQCSSPYPTFCLLTLSSQIFHSKSFKNLFRYTRVGVHRYSCNQQDANSMEETTCNHVRHPALVDLEWCPPCRAQTLIQTLVYQTEHSETERANNAVFRHTRDEGNFLIKESEATNKKCRDFINNVKKEWIRHKVELVNFIRTLEEKAEIETKWQKDHGHCDVPDQDSETSCAGLVAWLWKSMPCVDIQGSDLQPPSTTESSLKRKRVTFSADIVEHEKRRKRFFKRGSSRYTSGRWVASDGFETIDTSFYKDRRFGSAEYDKVLDWKWEKYERRKAMQNVFEDWRTRYQPSDIDHDAKLLEN</sequence>
<gene>
    <name evidence="1" type="ORF">BDV96DRAFT_668595</name>
</gene>
<reference evidence="1" key="1">
    <citation type="journal article" date="2020" name="Stud. Mycol.">
        <title>101 Dothideomycetes genomes: a test case for predicting lifestyles and emergence of pathogens.</title>
        <authorList>
            <person name="Haridas S."/>
            <person name="Albert R."/>
            <person name="Binder M."/>
            <person name="Bloem J."/>
            <person name="Labutti K."/>
            <person name="Salamov A."/>
            <person name="Andreopoulos B."/>
            <person name="Baker S."/>
            <person name="Barry K."/>
            <person name="Bills G."/>
            <person name="Bluhm B."/>
            <person name="Cannon C."/>
            <person name="Castanera R."/>
            <person name="Culley D."/>
            <person name="Daum C."/>
            <person name="Ezra D."/>
            <person name="Gonzalez J."/>
            <person name="Henrissat B."/>
            <person name="Kuo A."/>
            <person name="Liang C."/>
            <person name="Lipzen A."/>
            <person name="Lutzoni F."/>
            <person name="Magnuson J."/>
            <person name="Mondo S."/>
            <person name="Nolan M."/>
            <person name="Ohm R."/>
            <person name="Pangilinan J."/>
            <person name="Park H.-J."/>
            <person name="Ramirez L."/>
            <person name="Alfaro M."/>
            <person name="Sun H."/>
            <person name="Tritt A."/>
            <person name="Yoshinaga Y."/>
            <person name="Zwiers L.-H."/>
            <person name="Turgeon B."/>
            <person name="Goodwin S."/>
            <person name="Spatafora J."/>
            <person name="Crous P."/>
            <person name="Grigoriev I."/>
        </authorList>
    </citation>
    <scope>NUCLEOTIDE SEQUENCE</scope>
    <source>
        <strain evidence="1">CBS 627.86</strain>
    </source>
</reference>
<accession>A0A6A5YSR9</accession>
<dbReference type="Proteomes" id="UP000799770">
    <property type="component" value="Unassembled WGS sequence"/>
</dbReference>
<name>A0A6A5YSR9_9PLEO</name>
<protein>
    <submittedName>
        <fullName evidence="1">Uncharacterized protein</fullName>
    </submittedName>
</protein>
<proteinExistence type="predicted"/>
<evidence type="ECO:0000313" key="1">
    <source>
        <dbReference type="EMBL" id="KAF2110106.1"/>
    </source>
</evidence>
<dbReference type="OrthoDB" id="3797055at2759"/>
<feature type="non-terminal residue" evidence="1">
    <location>
        <position position="1"/>
    </location>
</feature>
<evidence type="ECO:0000313" key="2">
    <source>
        <dbReference type="Proteomes" id="UP000799770"/>
    </source>
</evidence>